<name>A0A934RFM8_9BACT</name>
<dbReference type="AlphaFoldDB" id="A0A934RFM8"/>
<dbReference type="Proteomes" id="UP000658278">
    <property type="component" value="Unassembled WGS sequence"/>
</dbReference>
<feature type="compositionally biased region" description="Gly residues" evidence="1">
    <location>
        <begin position="43"/>
        <end position="57"/>
    </location>
</feature>
<feature type="region of interest" description="Disordered" evidence="1">
    <location>
        <begin position="1"/>
        <end position="95"/>
    </location>
</feature>
<proteinExistence type="predicted"/>
<keyword evidence="3" id="KW-1185">Reference proteome</keyword>
<sequence length="95" mass="9791">MYEPTFSIQRSPERGGDSLQGGGKPSEIKLGERDEIAEMTGHAIGGHGNTPGVGDLGKPGSDPAPETSASESDDPTAPRIAPDSPPAQWSDPDHS</sequence>
<dbReference type="RefSeq" id="WP_200282732.1">
    <property type="nucleotide sequence ID" value="NZ_JAENII010000016.1"/>
</dbReference>
<organism evidence="2 3">
    <name type="scientific">Haloferula rosea</name>
    <dbReference type="NCBI Taxonomy" id="490093"/>
    <lineage>
        <taxon>Bacteria</taxon>
        <taxon>Pseudomonadati</taxon>
        <taxon>Verrucomicrobiota</taxon>
        <taxon>Verrucomicrobiia</taxon>
        <taxon>Verrucomicrobiales</taxon>
        <taxon>Verrucomicrobiaceae</taxon>
        <taxon>Haloferula</taxon>
    </lineage>
</organism>
<evidence type="ECO:0000256" key="1">
    <source>
        <dbReference type="SAM" id="MobiDB-lite"/>
    </source>
</evidence>
<evidence type="ECO:0000313" key="3">
    <source>
        <dbReference type="Proteomes" id="UP000658278"/>
    </source>
</evidence>
<reference evidence="2" key="1">
    <citation type="submission" date="2021-01" db="EMBL/GenBank/DDBJ databases">
        <title>Modified the classification status of verrucomicrobia.</title>
        <authorList>
            <person name="Feng X."/>
        </authorList>
    </citation>
    <scope>NUCLEOTIDE SEQUENCE</scope>
    <source>
        <strain evidence="2">KCTC 22201</strain>
    </source>
</reference>
<feature type="compositionally biased region" description="Polar residues" evidence="1">
    <location>
        <begin position="1"/>
        <end position="10"/>
    </location>
</feature>
<gene>
    <name evidence="2" type="ORF">JIN81_16990</name>
</gene>
<feature type="compositionally biased region" description="Basic and acidic residues" evidence="1">
    <location>
        <begin position="26"/>
        <end position="36"/>
    </location>
</feature>
<evidence type="ECO:0000313" key="2">
    <source>
        <dbReference type="EMBL" id="MBK1828733.1"/>
    </source>
</evidence>
<dbReference type="EMBL" id="JAENII010000016">
    <property type="protein sequence ID" value="MBK1828733.1"/>
    <property type="molecule type" value="Genomic_DNA"/>
</dbReference>
<protein>
    <submittedName>
        <fullName evidence="2">Uncharacterized protein</fullName>
    </submittedName>
</protein>
<comment type="caution">
    <text evidence="2">The sequence shown here is derived from an EMBL/GenBank/DDBJ whole genome shotgun (WGS) entry which is preliminary data.</text>
</comment>
<accession>A0A934RFM8</accession>